<dbReference type="Proteomes" id="UP000015464">
    <property type="component" value="Unassembled WGS sequence"/>
</dbReference>
<dbReference type="HOGENOM" id="CLU_156742_0_0_1"/>
<reference evidence="2 3" key="1">
    <citation type="journal article" date="2011" name="Science">
        <title>Comparative functional genomics of the fission yeasts.</title>
        <authorList>
            <person name="Rhind N."/>
            <person name="Chen Z."/>
            <person name="Yassour M."/>
            <person name="Thompson D.A."/>
            <person name="Haas B.J."/>
            <person name="Habib N."/>
            <person name="Wapinski I."/>
            <person name="Roy S."/>
            <person name="Lin M.F."/>
            <person name="Heiman D.I."/>
            <person name="Young S.K."/>
            <person name="Furuya K."/>
            <person name="Guo Y."/>
            <person name="Pidoux A."/>
            <person name="Chen H.M."/>
            <person name="Robbertse B."/>
            <person name="Goldberg J.M."/>
            <person name="Aoki K."/>
            <person name="Bayne E.H."/>
            <person name="Berlin A.M."/>
            <person name="Desjardins C.A."/>
            <person name="Dobbs E."/>
            <person name="Dukaj L."/>
            <person name="Fan L."/>
            <person name="FitzGerald M.G."/>
            <person name="French C."/>
            <person name="Gujja S."/>
            <person name="Hansen K."/>
            <person name="Keifenheim D."/>
            <person name="Levin J.Z."/>
            <person name="Mosher R.A."/>
            <person name="Mueller C.A."/>
            <person name="Pfiffner J."/>
            <person name="Priest M."/>
            <person name="Russ C."/>
            <person name="Smialowska A."/>
            <person name="Swoboda P."/>
            <person name="Sykes S.M."/>
            <person name="Vaughn M."/>
            <person name="Vengrova S."/>
            <person name="Yoder R."/>
            <person name="Zeng Q."/>
            <person name="Allshire R."/>
            <person name="Baulcombe D."/>
            <person name="Birren B.W."/>
            <person name="Brown W."/>
            <person name="Ekwall K."/>
            <person name="Kellis M."/>
            <person name="Leatherwood J."/>
            <person name="Levin H."/>
            <person name="Margalit H."/>
            <person name="Martienssen R."/>
            <person name="Nieduszynski C.A."/>
            <person name="Spatafora J.W."/>
            <person name="Friedman N."/>
            <person name="Dalgaard J.Z."/>
            <person name="Baumann P."/>
            <person name="Niki H."/>
            <person name="Regev A."/>
            <person name="Nusbaum C."/>
        </authorList>
    </citation>
    <scope>NUCLEOTIDE SEQUENCE [LARGE SCALE GENOMIC DNA]</scope>
    <source>
        <strain evidence="3">OY26 / ATCC MYA-4695 / CBS 11777 / NBRC 106824 / NRRL Y48691</strain>
    </source>
</reference>
<accession>S9W3J8</accession>
<dbReference type="InterPro" id="IPR057101">
    <property type="entry name" value="MBB1"/>
</dbReference>
<evidence type="ECO:0000313" key="3">
    <source>
        <dbReference type="Proteomes" id="UP000015464"/>
    </source>
</evidence>
<dbReference type="RefSeq" id="XP_013022407.1">
    <property type="nucleotide sequence ID" value="XM_013166953.1"/>
</dbReference>
<keyword evidence="3" id="KW-1185">Reference proteome</keyword>
<feature type="region of interest" description="Disordered" evidence="1">
    <location>
        <begin position="1"/>
        <end position="35"/>
    </location>
</feature>
<proteinExistence type="predicted"/>
<name>S9W3J8_SCHCR</name>
<gene>
    <name evidence="2" type="ORF">SPOG_01849</name>
</gene>
<dbReference type="EMBL" id="KE546989">
    <property type="protein sequence ID" value="EPY52525.1"/>
    <property type="molecule type" value="Genomic_DNA"/>
</dbReference>
<dbReference type="GeneID" id="25036175"/>
<sequence length="134" mass="15556">MASKSLSPSPNPSSESGSNPSSGSRSRSSSMSGPYRASEIRIDDLYNYEWILTGVDREYDGKIIVYVVYEKDSSFTSNYLFYVHIEEERPCWQLVMREAIFACYSIICHGGDFREIRFPGIRITRRPEWLRRLH</sequence>
<dbReference type="AlphaFoldDB" id="S9W3J8"/>
<dbReference type="Pfam" id="PF23508">
    <property type="entry name" value="MBB1"/>
    <property type="match status" value="1"/>
</dbReference>
<evidence type="ECO:0000313" key="2">
    <source>
        <dbReference type="EMBL" id="EPY52525.1"/>
    </source>
</evidence>
<evidence type="ECO:0000256" key="1">
    <source>
        <dbReference type="SAM" id="MobiDB-lite"/>
    </source>
</evidence>
<organism evidence="2 3">
    <name type="scientific">Schizosaccharomyces cryophilus (strain OY26 / ATCC MYA-4695 / CBS 11777 / NBRC 106824 / NRRL Y48691)</name>
    <name type="common">Fission yeast</name>
    <dbReference type="NCBI Taxonomy" id="653667"/>
    <lineage>
        <taxon>Eukaryota</taxon>
        <taxon>Fungi</taxon>
        <taxon>Dikarya</taxon>
        <taxon>Ascomycota</taxon>
        <taxon>Taphrinomycotina</taxon>
        <taxon>Schizosaccharomycetes</taxon>
        <taxon>Schizosaccharomycetales</taxon>
        <taxon>Schizosaccharomycetaceae</taxon>
        <taxon>Schizosaccharomyces</taxon>
    </lineage>
</organism>
<protein>
    <submittedName>
        <fullName evidence="2">Uncharacterized protein</fullName>
    </submittedName>
</protein>